<dbReference type="InterPro" id="IPR000182">
    <property type="entry name" value="GNAT_dom"/>
</dbReference>
<evidence type="ECO:0000313" key="3">
    <source>
        <dbReference type="Proteomes" id="UP000623269"/>
    </source>
</evidence>
<dbReference type="Gene3D" id="3.40.630.30">
    <property type="match status" value="1"/>
</dbReference>
<dbReference type="CDD" id="cd04301">
    <property type="entry name" value="NAT_SF"/>
    <property type="match status" value="1"/>
</dbReference>
<evidence type="ECO:0000259" key="1">
    <source>
        <dbReference type="PROSITE" id="PS51186"/>
    </source>
</evidence>
<proteinExistence type="predicted"/>
<protein>
    <submittedName>
        <fullName evidence="2">GNAT family N-acetyltransferase</fullName>
    </submittedName>
</protein>
<dbReference type="Proteomes" id="UP000623269">
    <property type="component" value="Unassembled WGS sequence"/>
</dbReference>
<feature type="domain" description="N-acetyltransferase" evidence="1">
    <location>
        <begin position="4"/>
        <end position="171"/>
    </location>
</feature>
<dbReference type="PROSITE" id="PS51186">
    <property type="entry name" value="GNAT"/>
    <property type="match status" value="1"/>
</dbReference>
<dbReference type="Pfam" id="PF00583">
    <property type="entry name" value="Acetyltransf_1"/>
    <property type="match status" value="1"/>
</dbReference>
<comment type="caution">
    <text evidence="2">The sequence shown here is derived from an EMBL/GenBank/DDBJ whole genome shotgun (WGS) entry which is preliminary data.</text>
</comment>
<organism evidence="2 3">
    <name type="scientific">Mobilitalea sibirica</name>
    <dbReference type="NCBI Taxonomy" id="1462919"/>
    <lineage>
        <taxon>Bacteria</taxon>
        <taxon>Bacillati</taxon>
        <taxon>Bacillota</taxon>
        <taxon>Clostridia</taxon>
        <taxon>Lachnospirales</taxon>
        <taxon>Lachnospiraceae</taxon>
        <taxon>Mobilitalea</taxon>
    </lineage>
</organism>
<reference evidence="2" key="1">
    <citation type="submission" date="2020-12" db="EMBL/GenBank/DDBJ databases">
        <title>M. sibirica DSM 26468T genome.</title>
        <authorList>
            <person name="Thieme N."/>
            <person name="Rettenmaier R."/>
            <person name="Zverlov V."/>
            <person name="Liebl W."/>
        </authorList>
    </citation>
    <scope>NUCLEOTIDE SEQUENCE</scope>
    <source>
        <strain evidence="2">DSM 26468</strain>
    </source>
</reference>
<accession>A0A8J7H1T8</accession>
<keyword evidence="3" id="KW-1185">Reference proteome</keyword>
<dbReference type="EMBL" id="JAEAGR010000003">
    <property type="protein sequence ID" value="MBH1940275.1"/>
    <property type="molecule type" value="Genomic_DNA"/>
</dbReference>
<dbReference type="RefSeq" id="WP_197660490.1">
    <property type="nucleotide sequence ID" value="NZ_JAEAGR010000003.1"/>
</dbReference>
<sequence length="173" mass="19707">MNQINISLAQPEDLDTIYEITTIVAKALEDNLYFSPDSKEITSLHIIERGFTLLASCEEKVVGFLAVRIPQSDNDNLGYDISMSKTELHKVAHIETVAVLPNYRGKGLHVKLLNEAEKLIRDQGLHYSMATVYPNNRYSLNNFLNRGYKIVKTTEKYGGLLRHIVYKDLFCEV</sequence>
<dbReference type="PANTHER" id="PTHR43072">
    <property type="entry name" value="N-ACETYLTRANSFERASE"/>
    <property type="match status" value="1"/>
</dbReference>
<evidence type="ECO:0000313" key="2">
    <source>
        <dbReference type="EMBL" id="MBH1940275.1"/>
    </source>
</evidence>
<dbReference type="GO" id="GO:0016747">
    <property type="term" value="F:acyltransferase activity, transferring groups other than amino-acyl groups"/>
    <property type="evidence" value="ECO:0007669"/>
    <property type="project" value="InterPro"/>
</dbReference>
<name>A0A8J7H1T8_9FIRM</name>
<dbReference type="SUPFAM" id="SSF55729">
    <property type="entry name" value="Acyl-CoA N-acyltransferases (Nat)"/>
    <property type="match status" value="1"/>
</dbReference>
<dbReference type="InterPro" id="IPR016181">
    <property type="entry name" value="Acyl_CoA_acyltransferase"/>
</dbReference>
<gene>
    <name evidence="2" type="ORF">I5677_05110</name>
</gene>
<dbReference type="AlphaFoldDB" id="A0A8J7H1T8"/>